<dbReference type="AlphaFoldDB" id="A0A833TH33"/>
<dbReference type="EMBL" id="WSZM01000014">
    <property type="protein sequence ID" value="KAF4046770.1"/>
    <property type="molecule type" value="Genomic_DNA"/>
</dbReference>
<name>A0A833TH33_PHYIN</name>
<evidence type="ECO:0000313" key="2">
    <source>
        <dbReference type="EMBL" id="KAF4130446.1"/>
    </source>
</evidence>
<dbReference type="Proteomes" id="UP000704712">
    <property type="component" value="Unassembled WGS sequence"/>
</dbReference>
<accession>A0A833TH33</accession>
<gene>
    <name evidence="1" type="ORF">GN244_ATG00770</name>
    <name evidence="2" type="ORF">GN958_ATG20340</name>
</gene>
<dbReference type="EMBL" id="JAACNO010002837">
    <property type="protein sequence ID" value="KAF4130446.1"/>
    <property type="molecule type" value="Genomic_DNA"/>
</dbReference>
<evidence type="ECO:0000313" key="3">
    <source>
        <dbReference type="Proteomes" id="UP000602510"/>
    </source>
</evidence>
<keyword evidence="3" id="KW-1185">Reference proteome</keyword>
<reference evidence="1" key="1">
    <citation type="submission" date="2020-04" db="EMBL/GenBank/DDBJ databases">
        <title>Hybrid Assembly of Korean Phytophthora infestans isolates.</title>
        <authorList>
            <person name="Prokchorchik M."/>
            <person name="Lee Y."/>
            <person name="Seo J."/>
            <person name="Cho J.-H."/>
            <person name="Park Y.-E."/>
            <person name="Jang D.-C."/>
            <person name="Im J.-S."/>
            <person name="Choi J.-G."/>
            <person name="Park H.-J."/>
            <person name="Lee G.-B."/>
            <person name="Lee Y.-G."/>
            <person name="Hong S.-Y."/>
            <person name="Cho K."/>
            <person name="Sohn K.H."/>
        </authorList>
    </citation>
    <scope>NUCLEOTIDE SEQUENCE</scope>
    <source>
        <strain evidence="1">KR_1_A1</strain>
        <strain evidence="2">KR_2_A2</strain>
    </source>
</reference>
<organism evidence="1 3">
    <name type="scientific">Phytophthora infestans</name>
    <name type="common">Potato late blight agent</name>
    <name type="synonym">Botrytis infestans</name>
    <dbReference type="NCBI Taxonomy" id="4787"/>
    <lineage>
        <taxon>Eukaryota</taxon>
        <taxon>Sar</taxon>
        <taxon>Stramenopiles</taxon>
        <taxon>Oomycota</taxon>
        <taxon>Peronosporomycetes</taxon>
        <taxon>Peronosporales</taxon>
        <taxon>Peronosporaceae</taxon>
        <taxon>Phytophthora</taxon>
    </lineage>
</organism>
<protein>
    <submittedName>
        <fullName evidence="1">Uncharacterized protein</fullName>
    </submittedName>
</protein>
<evidence type="ECO:0000313" key="1">
    <source>
        <dbReference type="EMBL" id="KAF4046770.1"/>
    </source>
</evidence>
<comment type="caution">
    <text evidence="1">The sequence shown here is derived from an EMBL/GenBank/DDBJ whole genome shotgun (WGS) entry which is preliminary data.</text>
</comment>
<proteinExistence type="predicted"/>
<sequence>MRSRRSNVAASESESETKRVKIFEGDDEPVTYDVRLENEIYVNIDLLFKFPPFKSYFSQRYKRSVKRFISDENLRVILVTKKNVEQGELLAKPSYRSKSDIRLVKRDEHVVRLVKMAK</sequence>
<dbReference type="Proteomes" id="UP000602510">
    <property type="component" value="Unassembled WGS sequence"/>
</dbReference>